<dbReference type="AlphaFoldDB" id="A0A2S9YPU9"/>
<comment type="caution">
    <text evidence="2">The sequence shown here is derived from an EMBL/GenBank/DDBJ whole genome shotgun (WGS) entry which is preliminary data.</text>
</comment>
<evidence type="ECO:0000313" key="3">
    <source>
        <dbReference type="Proteomes" id="UP000238823"/>
    </source>
</evidence>
<name>A0A2S9YPU9_9BACT</name>
<evidence type="ECO:0000313" key="2">
    <source>
        <dbReference type="EMBL" id="PRQ07110.1"/>
    </source>
</evidence>
<dbReference type="OrthoDB" id="9881467at2"/>
<dbReference type="EMBL" id="PVNL01000058">
    <property type="protein sequence ID" value="PRQ07110.1"/>
    <property type="molecule type" value="Genomic_DNA"/>
</dbReference>
<proteinExistence type="predicted"/>
<keyword evidence="1" id="KW-0732">Signal</keyword>
<accession>A0A2S9YPU9</accession>
<gene>
    <name evidence="2" type="ORF">ENSA7_31250</name>
</gene>
<sequence>MRRIAKLPSWILLTAITLANVGCQAPARPIPEQRRADKRTLFADASLVPTREGERIRRELALAGEVTTALELLDFSPVHVDLELRAEHGSAVVVAQPPADADIAELEAEITQLTAAIVPELEVSQIHVWLRPSAELPAPKRDRTWALSLVCLGLGLSLGVTLERARLRRPSKS</sequence>
<evidence type="ECO:0000256" key="1">
    <source>
        <dbReference type="SAM" id="SignalP"/>
    </source>
</evidence>
<feature type="signal peptide" evidence="1">
    <location>
        <begin position="1"/>
        <end position="19"/>
    </location>
</feature>
<dbReference type="Proteomes" id="UP000238823">
    <property type="component" value="Unassembled WGS sequence"/>
</dbReference>
<organism evidence="2 3">
    <name type="scientific">Enhygromyxa salina</name>
    <dbReference type="NCBI Taxonomy" id="215803"/>
    <lineage>
        <taxon>Bacteria</taxon>
        <taxon>Pseudomonadati</taxon>
        <taxon>Myxococcota</taxon>
        <taxon>Polyangia</taxon>
        <taxon>Nannocystales</taxon>
        <taxon>Nannocystaceae</taxon>
        <taxon>Enhygromyxa</taxon>
    </lineage>
</organism>
<reference evidence="2 3" key="1">
    <citation type="submission" date="2018-03" db="EMBL/GenBank/DDBJ databases">
        <title>Draft Genome Sequences of the Obligatory Marine Myxobacteria Enhygromyxa salina SWB007.</title>
        <authorList>
            <person name="Poehlein A."/>
            <person name="Moghaddam J.A."/>
            <person name="Harms H."/>
            <person name="Alanjari M."/>
            <person name="Koenig G.M."/>
            <person name="Daniel R."/>
            <person name="Schaeberle T.F."/>
        </authorList>
    </citation>
    <scope>NUCLEOTIDE SEQUENCE [LARGE SCALE GENOMIC DNA]</scope>
    <source>
        <strain evidence="2 3">SWB007</strain>
    </source>
</reference>
<dbReference type="RefSeq" id="WP_106090126.1">
    <property type="nucleotide sequence ID" value="NZ_PVNL01000058.1"/>
</dbReference>
<protein>
    <submittedName>
        <fullName evidence="2">Secretory protein of YscJ/FliF family protein</fullName>
    </submittedName>
</protein>
<feature type="chain" id="PRO_5015640553" evidence="1">
    <location>
        <begin position="20"/>
        <end position="173"/>
    </location>
</feature>